<sequence length="198" mass="21106">MKRTLLAMAIASFSFNAISAQPFSNGPTWNYAEVGYQTTDIDGLDEFEPAGFSVKGATSIGENFFLTASYRDLSDDEMGIDLDMSQFSAGIGYRYSVTRSTDVFGVASFENLDVEASGAGGSIGDDESGFGIAAGVRSMVIDQLELSVIAKHIELDDTGDTGIEAGATFYITPSIAIGATYEKLDDFSFTGANIRYSF</sequence>
<dbReference type="SUPFAM" id="SSF56925">
    <property type="entry name" value="OMPA-like"/>
    <property type="match status" value="1"/>
</dbReference>
<feature type="chain" id="PRO_5045484827" evidence="2">
    <location>
        <begin position="20"/>
        <end position="198"/>
    </location>
</feature>
<dbReference type="RefSeq" id="WP_191025023.1">
    <property type="nucleotide sequence ID" value="NZ_JABBXD010000005.1"/>
</dbReference>
<name>A0ABR8LLP9_9ALTE</name>
<organism evidence="4 5">
    <name type="scientific">Salinimonas profundi</name>
    <dbReference type="NCBI Taxonomy" id="2729140"/>
    <lineage>
        <taxon>Bacteria</taxon>
        <taxon>Pseudomonadati</taxon>
        <taxon>Pseudomonadota</taxon>
        <taxon>Gammaproteobacteria</taxon>
        <taxon>Alteromonadales</taxon>
        <taxon>Alteromonadaceae</taxon>
        <taxon>Alteromonas/Salinimonas group</taxon>
        <taxon>Salinimonas</taxon>
    </lineage>
</organism>
<evidence type="ECO:0000256" key="1">
    <source>
        <dbReference type="ARBA" id="ARBA00022729"/>
    </source>
</evidence>
<feature type="domain" description="Outer membrane protein beta-barrel" evidence="3">
    <location>
        <begin position="17"/>
        <end position="157"/>
    </location>
</feature>
<evidence type="ECO:0000313" key="4">
    <source>
        <dbReference type="EMBL" id="MBD3586245.1"/>
    </source>
</evidence>
<protein>
    <submittedName>
        <fullName evidence="4">Outer membrane beta-barrel protein</fullName>
    </submittedName>
</protein>
<reference evidence="4 5" key="1">
    <citation type="submission" date="2020-04" db="EMBL/GenBank/DDBJ databases">
        <title>Salinimonas sp. HHU 13199.</title>
        <authorList>
            <person name="Cui X."/>
            <person name="Zhang D."/>
        </authorList>
    </citation>
    <scope>NUCLEOTIDE SEQUENCE [LARGE SCALE GENOMIC DNA]</scope>
    <source>
        <strain evidence="4 5">HHU 13199</strain>
    </source>
</reference>
<evidence type="ECO:0000259" key="3">
    <source>
        <dbReference type="Pfam" id="PF13505"/>
    </source>
</evidence>
<accession>A0ABR8LLP9</accession>
<comment type="caution">
    <text evidence="4">The sequence shown here is derived from an EMBL/GenBank/DDBJ whole genome shotgun (WGS) entry which is preliminary data.</text>
</comment>
<keyword evidence="5" id="KW-1185">Reference proteome</keyword>
<gene>
    <name evidence="4" type="ORF">HHX48_10890</name>
</gene>
<proteinExistence type="predicted"/>
<feature type="signal peptide" evidence="2">
    <location>
        <begin position="1"/>
        <end position="19"/>
    </location>
</feature>
<dbReference type="Gene3D" id="2.40.160.20">
    <property type="match status" value="1"/>
</dbReference>
<keyword evidence="1 2" id="KW-0732">Signal</keyword>
<evidence type="ECO:0000256" key="2">
    <source>
        <dbReference type="SAM" id="SignalP"/>
    </source>
</evidence>
<dbReference type="Pfam" id="PF13505">
    <property type="entry name" value="OMP_b-brl"/>
    <property type="match status" value="1"/>
</dbReference>
<evidence type="ECO:0000313" key="5">
    <source>
        <dbReference type="Proteomes" id="UP000624419"/>
    </source>
</evidence>
<dbReference type="InterPro" id="IPR027385">
    <property type="entry name" value="Beta-barrel_OMP"/>
</dbReference>
<dbReference type="EMBL" id="JABBXD010000005">
    <property type="protein sequence ID" value="MBD3586245.1"/>
    <property type="molecule type" value="Genomic_DNA"/>
</dbReference>
<dbReference type="Proteomes" id="UP000624419">
    <property type="component" value="Unassembled WGS sequence"/>
</dbReference>
<dbReference type="InterPro" id="IPR011250">
    <property type="entry name" value="OMP/PagP_B-barrel"/>
</dbReference>